<name>A0ABS4PTJ7_9PSEU</name>
<dbReference type="RefSeq" id="WP_209665292.1">
    <property type="nucleotide sequence ID" value="NZ_JAGGMS010000001.1"/>
</dbReference>
<comment type="caution">
    <text evidence="1">The sequence shown here is derived from an EMBL/GenBank/DDBJ whole genome shotgun (WGS) entry which is preliminary data.</text>
</comment>
<dbReference type="Proteomes" id="UP000741013">
    <property type="component" value="Unassembled WGS sequence"/>
</dbReference>
<sequence length="226" mass="24761">MNTLDPGPPVTRVIFAVDIEGSTKQNNTRKAGLRAAMYDMVEQSLRQAGIAEDHHEPWIDRGDSVLVLVRPVDEVPRPVFLSAVVPVLEDLLRAHAADHADQLLRMRAVLHAGEVHFDRNGCFGEALDIAFRLLDAPVLKELFRGTANPLLLAVSDVIYQGVVRQGYDGIDAESFTSALEVEVGGQLHRGWVRAKEQGGSGDGTVIDVNRRRLSRVGALARRMQSA</sequence>
<dbReference type="InterPro" id="IPR029787">
    <property type="entry name" value="Nucleotide_cyclase"/>
</dbReference>
<protein>
    <recommendedName>
        <fullName evidence="3">Guanylate cyclase domain-containing protein</fullName>
    </recommendedName>
</protein>
<reference evidence="1 2" key="1">
    <citation type="submission" date="2021-03" db="EMBL/GenBank/DDBJ databases">
        <title>Sequencing the genomes of 1000 actinobacteria strains.</title>
        <authorList>
            <person name="Klenk H.-P."/>
        </authorList>
    </citation>
    <scope>NUCLEOTIDE SEQUENCE [LARGE SCALE GENOMIC DNA]</scope>
    <source>
        <strain evidence="1 2">DSM 45510</strain>
    </source>
</reference>
<dbReference type="EMBL" id="JAGGMS010000001">
    <property type="protein sequence ID" value="MBP2181931.1"/>
    <property type="molecule type" value="Genomic_DNA"/>
</dbReference>
<gene>
    <name evidence="1" type="ORF">JOM49_003457</name>
</gene>
<evidence type="ECO:0000313" key="1">
    <source>
        <dbReference type="EMBL" id="MBP2181931.1"/>
    </source>
</evidence>
<evidence type="ECO:0000313" key="2">
    <source>
        <dbReference type="Proteomes" id="UP000741013"/>
    </source>
</evidence>
<dbReference type="Gene3D" id="3.30.70.1230">
    <property type="entry name" value="Nucleotide cyclase"/>
    <property type="match status" value="1"/>
</dbReference>
<dbReference type="SUPFAM" id="SSF55073">
    <property type="entry name" value="Nucleotide cyclase"/>
    <property type="match status" value="1"/>
</dbReference>
<accession>A0ABS4PTJ7</accession>
<proteinExistence type="predicted"/>
<keyword evidence="2" id="KW-1185">Reference proteome</keyword>
<organism evidence="1 2">
    <name type="scientific">Amycolatopsis magusensis</name>
    <dbReference type="NCBI Taxonomy" id="882444"/>
    <lineage>
        <taxon>Bacteria</taxon>
        <taxon>Bacillati</taxon>
        <taxon>Actinomycetota</taxon>
        <taxon>Actinomycetes</taxon>
        <taxon>Pseudonocardiales</taxon>
        <taxon>Pseudonocardiaceae</taxon>
        <taxon>Amycolatopsis</taxon>
    </lineage>
</organism>
<evidence type="ECO:0008006" key="3">
    <source>
        <dbReference type="Google" id="ProtNLM"/>
    </source>
</evidence>